<evidence type="ECO:0000256" key="3">
    <source>
        <dbReference type="ARBA" id="ARBA00023082"/>
    </source>
</evidence>
<dbReference type="GO" id="GO:0006352">
    <property type="term" value="P:DNA-templated transcription initiation"/>
    <property type="evidence" value="ECO:0007669"/>
    <property type="project" value="InterPro"/>
</dbReference>
<keyword evidence="5 6" id="KW-0804">Transcription</keyword>
<dbReference type="InterPro" id="IPR013249">
    <property type="entry name" value="RNA_pol_sigma70_r4_t2"/>
</dbReference>
<dbReference type="AlphaFoldDB" id="A0AA41ULT7"/>
<dbReference type="InterPro" id="IPR000838">
    <property type="entry name" value="RNA_pol_sigma70_ECF_CS"/>
</dbReference>
<dbReference type="InterPro" id="IPR013324">
    <property type="entry name" value="RNA_pol_sigma_r3/r4-like"/>
</dbReference>
<reference evidence="10" key="1">
    <citation type="submission" date="2022-04" db="EMBL/GenBank/DDBJ databases">
        <title>Desulfatitalea alkaliphila sp. nov., a novel anaerobic sulfate-reducing bacterium isolated from terrestrial mud volcano, Taman Peninsula, Russia.</title>
        <authorList>
            <person name="Khomyakova M.A."/>
            <person name="Merkel A.Y."/>
            <person name="Slobodkin A.I."/>
        </authorList>
    </citation>
    <scope>NUCLEOTIDE SEQUENCE</scope>
    <source>
        <strain evidence="10">M08but</strain>
    </source>
</reference>
<protein>
    <recommendedName>
        <fullName evidence="6">RNA polymerase sigma factor</fullName>
    </recommendedName>
</protein>
<evidence type="ECO:0000259" key="9">
    <source>
        <dbReference type="Pfam" id="PF08281"/>
    </source>
</evidence>
<evidence type="ECO:0000256" key="6">
    <source>
        <dbReference type="RuleBase" id="RU000716"/>
    </source>
</evidence>
<dbReference type="GO" id="GO:0003677">
    <property type="term" value="F:DNA binding"/>
    <property type="evidence" value="ECO:0007669"/>
    <property type="project" value="UniProtKB-KW"/>
</dbReference>
<evidence type="ECO:0000256" key="7">
    <source>
        <dbReference type="SAM" id="MobiDB-lite"/>
    </source>
</evidence>
<dbReference type="PANTHER" id="PTHR43133:SF8">
    <property type="entry name" value="RNA POLYMERASE SIGMA FACTOR HI_1459-RELATED"/>
    <property type="match status" value="1"/>
</dbReference>
<dbReference type="PROSITE" id="PS01063">
    <property type="entry name" value="SIGMA70_ECF"/>
    <property type="match status" value="1"/>
</dbReference>
<evidence type="ECO:0000256" key="5">
    <source>
        <dbReference type="ARBA" id="ARBA00023163"/>
    </source>
</evidence>
<dbReference type="PANTHER" id="PTHR43133">
    <property type="entry name" value="RNA POLYMERASE ECF-TYPE SIGMA FACTO"/>
    <property type="match status" value="1"/>
</dbReference>
<dbReference type="InterPro" id="IPR007627">
    <property type="entry name" value="RNA_pol_sigma70_r2"/>
</dbReference>
<proteinExistence type="inferred from homology"/>
<dbReference type="Proteomes" id="UP001165427">
    <property type="component" value="Unassembled WGS sequence"/>
</dbReference>
<dbReference type="Pfam" id="PF04542">
    <property type="entry name" value="Sigma70_r2"/>
    <property type="match status" value="1"/>
</dbReference>
<keyword evidence="3 6" id="KW-0731">Sigma factor</keyword>
<evidence type="ECO:0000256" key="2">
    <source>
        <dbReference type="ARBA" id="ARBA00023015"/>
    </source>
</evidence>
<feature type="domain" description="RNA polymerase sigma-70 region 2" evidence="8">
    <location>
        <begin position="37"/>
        <end position="103"/>
    </location>
</feature>
<comment type="similarity">
    <text evidence="1 6">Belongs to the sigma-70 factor family. ECF subfamily.</text>
</comment>
<dbReference type="Gene3D" id="1.10.10.10">
    <property type="entry name" value="Winged helix-like DNA-binding domain superfamily/Winged helix DNA-binding domain"/>
    <property type="match status" value="1"/>
</dbReference>
<dbReference type="CDD" id="cd06171">
    <property type="entry name" value="Sigma70_r4"/>
    <property type="match status" value="1"/>
</dbReference>
<dbReference type="GO" id="GO:0016987">
    <property type="term" value="F:sigma factor activity"/>
    <property type="evidence" value="ECO:0007669"/>
    <property type="project" value="UniProtKB-KW"/>
</dbReference>
<dbReference type="Pfam" id="PF08281">
    <property type="entry name" value="Sigma70_r4_2"/>
    <property type="match status" value="1"/>
</dbReference>
<dbReference type="EMBL" id="JALJRB010000018">
    <property type="protein sequence ID" value="MCJ8501886.1"/>
    <property type="molecule type" value="Genomic_DNA"/>
</dbReference>
<dbReference type="SUPFAM" id="SSF88946">
    <property type="entry name" value="Sigma2 domain of RNA polymerase sigma factors"/>
    <property type="match status" value="1"/>
</dbReference>
<dbReference type="InterPro" id="IPR014284">
    <property type="entry name" value="RNA_pol_sigma-70_dom"/>
</dbReference>
<dbReference type="InterPro" id="IPR013325">
    <property type="entry name" value="RNA_pol_sigma_r2"/>
</dbReference>
<evidence type="ECO:0000256" key="1">
    <source>
        <dbReference type="ARBA" id="ARBA00010641"/>
    </source>
</evidence>
<dbReference type="InterPro" id="IPR036388">
    <property type="entry name" value="WH-like_DNA-bd_sf"/>
</dbReference>
<organism evidence="10 11">
    <name type="scientific">Desulfatitalea alkaliphila</name>
    <dbReference type="NCBI Taxonomy" id="2929485"/>
    <lineage>
        <taxon>Bacteria</taxon>
        <taxon>Pseudomonadati</taxon>
        <taxon>Thermodesulfobacteriota</taxon>
        <taxon>Desulfobacteria</taxon>
        <taxon>Desulfobacterales</taxon>
        <taxon>Desulfosarcinaceae</taxon>
        <taxon>Desulfatitalea</taxon>
    </lineage>
</organism>
<gene>
    <name evidence="10" type="ORF">MRX98_14980</name>
</gene>
<dbReference type="SUPFAM" id="SSF88659">
    <property type="entry name" value="Sigma3 and sigma4 domains of RNA polymerase sigma factors"/>
    <property type="match status" value="1"/>
</dbReference>
<feature type="region of interest" description="Disordered" evidence="7">
    <location>
        <begin position="1"/>
        <end position="22"/>
    </location>
</feature>
<sequence>MGRTDAADNKGANKDGFDPAPLVMQARNGDRQAFHRLVDHYQPQILRMIHYRTRSRMDAEDLTQDVFLRAYKHIGRLEAPALFRSWLYRIALNRVRDHHRSQRVKSLIGFVSTASDDFRETEATADAPEAPERLEAHAFRERMAQLMESLSRKEKEAFMLRFFDELSIKEMTAAMGKNESTVKTHLYRALRKVKAAAGDGEAFWEVP</sequence>
<dbReference type="InterPro" id="IPR039425">
    <property type="entry name" value="RNA_pol_sigma-70-like"/>
</dbReference>
<keyword evidence="4 6" id="KW-0238">DNA-binding</keyword>
<evidence type="ECO:0000256" key="4">
    <source>
        <dbReference type="ARBA" id="ARBA00023125"/>
    </source>
</evidence>
<evidence type="ECO:0000313" key="10">
    <source>
        <dbReference type="EMBL" id="MCJ8501886.1"/>
    </source>
</evidence>
<keyword evidence="11" id="KW-1185">Reference proteome</keyword>
<evidence type="ECO:0000313" key="11">
    <source>
        <dbReference type="Proteomes" id="UP001165427"/>
    </source>
</evidence>
<evidence type="ECO:0000259" key="8">
    <source>
        <dbReference type="Pfam" id="PF04542"/>
    </source>
</evidence>
<accession>A0AA41ULT7</accession>
<keyword evidence="2 6" id="KW-0805">Transcription regulation</keyword>
<name>A0AA41ULT7_9BACT</name>
<comment type="caution">
    <text evidence="10">The sequence shown here is derived from an EMBL/GenBank/DDBJ whole genome shotgun (WGS) entry which is preliminary data.</text>
</comment>
<feature type="compositionally biased region" description="Basic and acidic residues" evidence="7">
    <location>
        <begin position="1"/>
        <end position="17"/>
    </location>
</feature>
<dbReference type="NCBIfam" id="TIGR02937">
    <property type="entry name" value="sigma70-ECF"/>
    <property type="match status" value="1"/>
</dbReference>
<dbReference type="Gene3D" id="1.10.1740.10">
    <property type="match status" value="1"/>
</dbReference>
<feature type="domain" description="RNA polymerase sigma factor 70 region 4 type 2" evidence="9">
    <location>
        <begin position="141"/>
        <end position="192"/>
    </location>
</feature>
<dbReference type="RefSeq" id="WP_246911213.1">
    <property type="nucleotide sequence ID" value="NZ_JALJRB010000018.1"/>
</dbReference>